<dbReference type="InterPro" id="IPR011701">
    <property type="entry name" value="MFS"/>
</dbReference>
<dbReference type="InterPro" id="IPR036259">
    <property type="entry name" value="MFS_trans_sf"/>
</dbReference>
<keyword evidence="2 6" id="KW-0147">Chitin-binding</keyword>
<feature type="transmembrane region" description="Helical" evidence="8">
    <location>
        <begin position="159"/>
        <end position="178"/>
    </location>
</feature>
<dbReference type="Gene3D" id="1.20.1720.10">
    <property type="entry name" value="Multidrug resistance protein D"/>
    <property type="match status" value="1"/>
</dbReference>
<dbReference type="Pfam" id="PF07690">
    <property type="entry name" value="MFS_1"/>
    <property type="match status" value="1"/>
</dbReference>
<evidence type="ECO:0000259" key="9">
    <source>
        <dbReference type="PROSITE" id="PS50850"/>
    </source>
</evidence>
<feature type="transmembrane region" description="Helical" evidence="8">
    <location>
        <begin position="402"/>
        <end position="421"/>
    </location>
</feature>
<keyword evidence="5 8" id="KW-0472">Membrane</keyword>
<dbReference type="EMBL" id="MU865981">
    <property type="protein sequence ID" value="KAK4444168.1"/>
    <property type="molecule type" value="Genomic_DNA"/>
</dbReference>
<evidence type="ECO:0000256" key="6">
    <source>
        <dbReference type="PROSITE-ProRule" id="PRU00261"/>
    </source>
</evidence>
<feature type="disulfide bond" evidence="6">
    <location>
        <begin position="566"/>
        <end position="580"/>
    </location>
</feature>
<dbReference type="Pfam" id="PF00187">
    <property type="entry name" value="Chitin_bind_1"/>
    <property type="match status" value="1"/>
</dbReference>
<dbReference type="SUPFAM" id="SSF57016">
    <property type="entry name" value="Plant lectins/antimicrobial peptides"/>
    <property type="match status" value="1"/>
</dbReference>
<keyword evidence="6" id="KW-1015">Disulfide bond</keyword>
<dbReference type="PROSITE" id="PS50941">
    <property type="entry name" value="CHIT_BIND_I_2"/>
    <property type="match status" value="1"/>
</dbReference>
<keyword evidence="3 8" id="KW-0812">Transmembrane</keyword>
<dbReference type="InterPro" id="IPR020846">
    <property type="entry name" value="MFS_dom"/>
</dbReference>
<dbReference type="InterPro" id="IPR018371">
    <property type="entry name" value="Chitin-binding_1_CS"/>
</dbReference>
<evidence type="ECO:0000256" key="3">
    <source>
        <dbReference type="ARBA" id="ARBA00022692"/>
    </source>
</evidence>
<feature type="domain" description="Chitin-binding type-1" evidence="10">
    <location>
        <begin position="551"/>
        <end position="593"/>
    </location>
</feature>
<dbReference type="InterPro" id="IPR001002">
    <property type="entry name" value="Chitin-bd_1"/>
</dbReference>
<dbReference type="InterPro" id="IPR036861">
    <property type="entry name" value="Endochitinase-like_sf"/>
</dbReference>
<evidence type="ECO:0000259" key="10">
    <source>
        <dbReference type="PROSITE" id="PS50941"/>
    </source>
</evidence>
<feature type="transmembrane region" description="Helical" evidence="8">
    <location>
        <begin position="287"/>
        <end position="311"/>
    </location>
</feature>
<dbReference type="AlphaFoldDB" id="A0AAV9G7P8"/>
<dbReference type="PROSITE" id="PS50850">
    <property type="entry name" value="MFS"/>
    <property type="match status" value="1"/>
</dbReference>
<dbReference type="CDD" id="cd00035">
    <property type="entry name" value="ChtBD1"/>
    <property type="match status" value="1"/>
</dbReference>
<dbReference type="Gene3D" id="1.20.1250.20">
    <property type="entry name" value="MFS general substrate transporter like domains"/>
    <property type="match status" value="1"/>
</dbReference>
<comment type="caution">
    <text evidence="6">Lacks conserved residue(s) required for the propagation of feature annotation.</text>
</comment>
<gene>
    <name evidence="11" type="ORF">QBC34DRAFT_385597</name>
</gene>
<keyword evidence="12" id="KW-1185">Reference proteome</keyword>
<dbReference type="PANTHER" id="PTHR23501">
    <property type="entry name" value="MAJOR FACILITATOR SUPERFAMILY"/>
    <property type="match status" value="1"/>
</dbReference>
<accession>A0AAV9G7P8</accession>
<evidence type="ECO:0000256" key="8">
    <source>
        <dbReference type="SAM" id="Phobius"/>
    </source>
</evidence>
<evidence type="ECO:0000256" key="7">
    <source>
        <dbReference type="SAM" id="MobiDB-lite"/>
    </source>
</evidence>
<feature type="region of interest" description="Disordered" evidence="7">
    <location>
        <begin position="1"/>
        <end position="28"/>
    </location>
</feature>
<feature type="transmembrane region" description="Helical" evidence="8">
    <location>
        <begin position="371"/>
        <end position="390"/>
    </location>
</feature>
<feature type="transmembrane region" description="Helical" evidence="8">
    <location>
        <begin position="223"/>
        <end position="242"/>
    </location>
</feature>
<dbReference type="PROSITE" id="PS00026">
    <property type="entry name" value="CHIT_BIND_I_1"/>
    <property type="match status" value="1"/>
</dbReference>
<dbReference type="Proteomes" id="UP001321760">
    <property type="component" value="Unassembled WGS sequence"/>
</dbReference>
<feature type="compositionally biased region" description="Basic and acidic residues" evidence="7">
    <location>
        <begin position="1"/>
        <end position="22"/>
    </location>
</feature>
<dbReference type="Gene3D" id="3.30.60.10">
    <property type="entry name" value="Endochitinase-like"/>
    <property type="match status" value="1"/>
</dbReference>
<dbReference type="FunFam" id="1.20.1250.20:FF:000670">
    <property type="entry name" value="MFS general substrate transporter"/>
    <property type="match status" value="1"/>
</dbReference>
<name>A0AAV9G7P8_9PEZI</name>
<proteinExistence type="predicted"/>
<feature type="transmembrane region" description="Helical" evidence="8">
    <location>
        <begin position="427"/>
        <end position="452"/>
    </location>
</feature>
<evidence type="ECO:0000313" key="11">
    <source>
        <dbReference type="EMBL" id="KAK4444168.1"/>
    </source>
</evidence>
<evidence type="ECO:0000256" key="4">
    <source>
        <dbReference type="ARBA" id="ARBA00022989"/>
    </source>
</evidence>
<sequence length="597" mass="63372">MSNKHADQVRNDVSEPSSPREVEADEAAPLLQHDEVTSHSYATISPAKPPCLPPLDDAWTPSPGFWWIETALWANVFLSGFDGTITASSYAAISSSFGAANNASWLTTSYLITSTAFQPLYGRFSDLFGRRVCFFVSTVTFMLGCFGCAAARSMMELNLMRALSGFGGGGLITMATVINSDMMPFSKRGLYQAIQNILYGLGTVLGASLGGMIVDSIGWRWCFLLQVPVSIFALIVGYRVLAAPEHTPENSLRTALGCVDFLGAILLVAGLAAQLLGLSLGGNEHPWSSPIVVASLVGSTVLLAVFVLVEMNTGGRKLPIIPLWMLKGWQPVAVQLTNLFVGMASYAYMFMVPLYLQACRGDSPSATGVRLIVPSLATLVGGIVAGTMMQRGCLLRDSVRRGTALMVIGNLLACIMVAVGGSRRMELVYLIPANLGVGLTNPSVLFSFISLFEYREQAVATSTVYLIRSMGSIYGVTVTSAIVQNLLAAGLPGALGPDASEELIEKLRKSVFALQDLPAAIQAAVREFLLCLISPGVLGAAVPEDALVKRWGECGPGFGRCANDLCCSKWGFCGDGDAYCGDGCQPAFGRCGSPIPE</sequence>
<organism evidence="11 12">
    <name type="scientific">Podospora aff. communis PSN243</name>
    <dbReference type="NCBI Taxonomy" id="3040156"/>
    <lineage>
        <taxon>Eukaryota</taxon>
        <taxon>Fungi</taxon>
        <taxon>Dikarya</taxon>
        <taxon>Ascomycota</taxon>
        <taxon>Pezizomycotina</taxon>
        <taxon>Sordariomycetes</taxon>
        <taxon>Sordariomycetidae</taxon>
        <taxon>Sordariales</taxon>
        <taxon>Podosporaceae</taxon>
        <taxon>Podospora</taxon>
    </lineage>
</organism>
<keyword evidence="4 8" id="KW-1133">Transmembrane helix</keyword>
<feature type="disulfide bond" evidence="6">
    <location>
        <begin position="561"/>
        <end position="573"/>
    </location>
</feature>
<evidence type="ECO:0000256" key="2">
    <source>
        <dbReference type="ARBA" id="ARBA00022669"/>
    </source>
</evidence>
<feature type="transmembrane region" description="Helical" evidence="8">
    <location>
        <begin position="198"/>
        <end position="217"/>
    </location>
</feature>
<feature type="transmembrane region" description="Helical" evidence="8">
    <location>
        <begin position="132"/>
        <end position="153"/>
    </location>
</feature>
<dbReference type="PANTHER" id="PTHR23501:SF81">
    <property type="entry name" value="VACUOLAR BASIC AMINO ACID TRANSPORTER 2"/>
    <property type="match status" value="1"/>
</dbReference>
<evidence type="ECO:0000313" key="12">
    <source>
        <dbReference type="Proteomes" id="UP001321760"/>
    </source>
</evidence>
<dbReference type="GO" id="GO:0015174">
    <property type="term" value="F:basic amino acid transmembrane transporter activity"/>
    <property type="evidence" value="ECO:0007669"/>
    <property type="project" value="TreeGrafter"/>
</dbReference>
<feature type="transmembrane region" description="Helical" evidence="8">
    <location>
        <begin position="254"/>
        <end position="275"/>
    </location>
</feature>
<dbReference type="GO" id="GO:0008061">
    <property type="term" value="F:chitin binding"/>
    <property type="evidence" value="ECO:0007669"/>
    <property type="project" value="UniProtKB-UniRule"/>
</dbReference>
<dbReference type="GO" id="GO:0000329">
    <property type="term" value="C:fungal-type vacuole membrane"/>
    <property type="evidence" value="ECO:0007669"/>
    <property type="project" value="TreeGrafter"/>
</dbReference>
<reference evidence="11" key="1">
    <citation type="journal article" date="2023" name="Mol. Phylogenet. Evol.">
        <title>Genome-scale phylogeny and comparative genomics of the fungal order Sordariales.</title>
        <authorList>
            <person name="Hensen N."/>
            <person name="Bonometti L."/>
            <person name="Westerberg I."/>
            <person name="Brannstrom I.O."/>
            <person name="Guillou S."/>
            <person name="Cros-Aarteil S."/>
            <person name="Calhoun S."/>
            <person name="Haridas S."/>
            <person name="Kuo A."/>
            <person name="Mondo S."/>
            <person name="Pangilinan J."/>
            <person name="Riley R."/>
            <person name="LaButti K."/>
            <person name="Andreopoulos B."/>
            <person name="Lipzen A."/>
            <person name="Chen C."/>
            <person name="Yan M."/>
            <person name="Daum C."/>
            <person name="Ng V."/>
            <person name="Clum A."/>
            <person name="Steindorff A."/>
            <person name="Ohm R.A."/>
            <person name="Martin F."/>
            <person name="Silar P."/>
            <person name="Natvig D.O."/>
            <person name="Lalanne C."/>
            <person name="Gautier V."/>
            <person name="Ament-Velasquez S.L."/>
            <person name="Kruys A."/>
            <person name="Hutchinson M.I."/>
            <person name="Powell A.J."/>
            <person name="Barry K."/>
            <person name="Miller A.N."/>
            <person name="Grigoriev I.V."/>
            <person name="Debuchy R."/>
            <person name="Gladieux P."/>
            <person name="Hiltunen Thoren M."/>
            <person name="Johannesson H."/>
        </authorList>
    </citation>
    <scope>NUCLEOTIDE SEQUENCE</scope>
    <source>
        <strain evidence="11">PSN243</strain>
    </source>
</reference>
<dbReference type="SMART" id="SM00270">
    <property type="entry name" value="ChtBD1"/>
    <property type="match status" value="1"/>
</dbReference>
<reference evidence="11" key="2">
    <citation type="submission" date="2023-05" db="EMBL/GenBank/DDBJ databases">
        <authorList>
            <consortium name="Lawrence Berkeley National Laboratory"/>
            <person name="Steindorff A."/>
            <person name="Hensen N."/>
            <person name="Bonometti L."/>
            <person name="Westerberg I."/>
            <person name="Brannstrom I.O."/>
            <person name="Guillou S."/>
            <person name="Cros-Aarteil S."/>
            <person name="Calhoun S."/>
            <person name="Haridas S."/>
            <person name="Kuo A."/>
            <person name="Mondo S."/>
            <person name="Pangilinan J."/>
            <person name="Riley R."/>
            <person name="Labutti K."/>
            <person name="Andreopoulos B."/>
            <person name="Lipzen A."/>
            <person name="Chen C."/>
            <person name="Yanf M."/>
            <person name="Daum C."/>
            <person name="Ng V."/>
            <person name="Clum A."/>
            <person name="Ohm R."/>
            <person name="Martin F."/>
            <person name="Silar P."/>
            <person name="Natvig D."/>
            <person name="Lalanne C."/>
            <person name="Gautier V."/>
            <person name="Ament-Velasquez S.L."/>
            <person name="Kruys A."/>
            <person name="Hutchinson M.I."/>
            <person name="Powell A.J."/>
            <person name="Barry K."/>
            <person name="Miller A.N."/>
            <person name="Grigoriev I.V."/>
            <person name="Debuchy R."/>
            <person name="Gladieux P."/>
            <person name="Thoren M.H."/>
            <person name="Johannesson H."/>
        </authorList>
    </citation>
    <scope>NUCLEOTIDE SEQUENCE</scope>
    <source>
        <strain evidence="11">PSN243</strain>
    </source>
</reference>
<feature type="transmembrane region" description="Helical" evidence="8">
    <location>
        <begin position="332"/>
        <end position="351"/>
    </location>
</feature>
<comment type="subcellular location">
    <subcellularLocation>
        <location evidence="1">Membrane</location>
        <topology evidence="1">Multi-pass membrane protein</topology>
    </subcellularLocation>
</comment>
<protein>
    <submittedName>
        <fullName evidence="11">Multidrug resistance protein fnx1-like protein</fullName>
    </submittedName>
</protein>
<feature type="domain" description="Major facilitator superfamily (MFS) profile" evidence="9">
    <location>
        <begin position="68"/>
        <end position="534"/>
    </location>
</feature>
<evidence type="ECO:0000256" key="1">
    <source>
        <dbReference type="ARBA" id="ARBA00004141"/>
    </source>
</evidence>
<dbReference type="SUPFAM" id="SSF103473">
    <property type="entry name" value="MFS general substrate transporter"/>
    <property type="match status" value="1"/>
</dbReference>
<evidence type="ECO:0000256" key="5">
    <source>
        <dbReference type="ARBA" id="ARBA00023136"/>
    </source>
</evidence>
<dbReference type="CDD" id="cd17502">
    <property type="entry name" value="MFS_Azr1_MDR_like"/>
    <property type="match status" value="1"/>
</dbReference>
<comment type="caution">
    <text evidence="11">The sequence shown here is derived from an EMBL/GenBank/DDBJ whole genome shotgun (WGS) entry which is preliminary data.</text>
</comment>